<feature type="compositionally biased region" description="Acidic residues" evidence="1">
    <location>
        <begin position="110"/>
        <end position="120"/>
    </location>
</feature>
<organism evidence="2 3">
    <name type="scientific">Vanrija pseudolonga</name>
    <dbReference type="NCBI Taxonomy" id="143232"/>
    <lineage>
        <taxon>Eukaryota</taxon>
        <taxon>Fungi</taxon>
        <taxon>Dikarya</taxon>
        <taxon>Basidiomycota</taxon>
        <taxon>Agaricomycotina</taxon>
        <taxon>Tremellomycetes</taxon>
        <taxon>Trichosporonales</taxon>
        <taxon>Trichosporonaceae</taxon>
        <taxon>Vanrija</taxon>
    </lineage>
</organism>
<dbReference type="EMBL" id="CP086716">
    <property type="protein sequence ID" value="WOO80470.1"/>
    <property type="molecule type" value="Genomic_DNA"/>
</dbReference>
<dbReference type="AlphaFoldDB" id="A0AAF0Y5I8"/>
<sequence length="192" mass="20630">MSYNADNASYWGPHWVNYEWTGRTPGTHDSHDSDSDVTNTGEENYDEHVNELSAASGTDDDALATPRGSWLMLRGAYTLVAEPLAAVDEESDTDTTHGPVPSPPTSTYDADFDSASDSENDALSPPPAADWANEEYGYGYHTDRNPYDYTDDGSSDYSPTDDSSSDSGISNLRYGGDYSSSGETDGTGGSRC</sequence>
<evidence type="ECO:0000313" key="2">
    <source>
        <dbReference type="EMBL" id="WOO80470.1"/>
    </source>
</evidence>
<dbReference type="GeneID" id="87807233"/>
<protein>
    <submittedName>
        <fullName evidence="2">Uncharacterized protein</fullName>
    </submittedName>
</protein>
<accession>A0AAF0Y5I8</accession>
<feature type="region of interest" description="Disordered" evidence="1">
    <location>
        <begin position="88"/>
        <end position="192"/>
    </location>
</feature>
<feature type="compositionally biased region" description="Low complexity" evidence="1">
    <location>
        <begin position="155"/>
        <end position="184"/>
    </location>
</feature>
<evidence type="ECO:0000256" key="1">
    <source>
        <dbReference type="SAM" id="MobiDB-lite"/>
    </source>
</evidence>
<gene>
    <name evidence="2" type="ORF">LOC62_03G003992</name>
</gene>
<dbReference type="RefSeq" id="XP_062626502.1">
    <property type="nucleotide sequence ID" value="XM_062770518.1"/>
</dbReference>
<dbReference type="Proteomes" id="UP000827549">
    <property type="component" value="Chromosome 3"/>
</dbReference>
<name>A0AAF0Y5I8_9TREE</name>
<keyword evidence="3" id="KW-1185">Reference proteome</keyword>
<reference evidence="2" key="1">
    <citation type="submission" date="2023-10" db="EMBL/GenBank/DDBJ databases">
        <authorList>
            <person name="Noh H."/>
        </authorList>
    </citation>
    <scope>NUCLEOTIDE SEQUENCE</scope>
    <source>
        <strain evidence="2">DUCC4014</strain>
    </source>
</reference>
<proteinExistence type="predicted"/>
<evidence type="ECO:0000313" key="3">
    <source>
        <dbReference type="Proteomes" id="UP000827549"/>
    </source>
</evidence>